<dbReference type="AlphaFoldDB" id="A0A3P6NZP9"/>
<keyword evidence="3" id="KW-1185">Reference proteome</keyword>
<dbReference type="InterPro" id="IPR011709">
    <property type="entry name" value="DEAD-box_helicase_OB_fold"/>
</dbReference>
<dbReference type="Proteomes" id="UP000267096">
    <property type="component" value="Unassembled WGS sequence"/>
</dbReference>
<proteinExistence type="predicted"/>
<evidence type="ECO:0000313" key="2">
    <source>
        <dbReference type="EMBL" id="VDK24220.1"/>
    </source>
</evidence>
<gene>
    <name evidence="2" type="ORF">ASIM_LOCUS4639</name>
</gene>
<feature type="domain" description="DEAD-box helicase OB fold" evidence="1">
    <location>
        <begin position="1"/>
        <end position="78"/>
    </location>
</feature>
<organism evidence="2 3">
    <name type="scientific">Anisakis simplex</name>
    <name type="common">Herring worm</name>
    <dbReference type="NCBI Taxonomy" id="6269"/>
    <lineage>
        <taxon>Eukaryota</taxon>
        <taxon>Metazoa</taxon>
        <taxon>Ecdysozoa</taxon>
        <taxon>Nematoda</taxon>
        <taxon>Chromadorea</taxon>
        <taxon>Rhabditida</taxon>
        <taxon>Spirurina</taxon>
        <taxon>Ascaridomorpha</taxon>
        <taxon>Ascaridoidea</taxon>
        <taxon>Anisakidae</taxon>
        <taxon>Anisakis</taxon>
        <taxon>Anisakis simplex complex</taxon>
    </lineage>
</organism>
<name>A0A3P6NZP9_ANISI</name>
<reference evidence="2 3" key="1">
    <citation type="submission" date="2018-11" db="EMBL/GenBank/DDBJ databases">
        <authorList>
            <consortium name="Pathogen Informatics"/>
        </authorList>
    </citation>
    <scope>NUCLEOTIDE SEQUENCE [LARGE SCALE GENOMIC DNA]</scope>
</reference>
<accession>A0A3P6NZP9</accession>
<evidence type="ECO:0000313" key="3">
    <source>
        <dbReference type="Proteomes" id="UP000267096"/>
    </source>
</evidence>
<dbReference type="EMBL" id="UYRR01008284">
    <property type="protein sequence ID" value="VDK24220.1"/>
    <property type="molecule type" value="Genomic_DNA"/>
</dbReference>
<dbReference type="OrthoDB" id="5862716at2759"/>
<dbReference type="Pfam" id="PF07717">
    <property type="entry name" value="OB_NTP_bind"/>
    <property type="match status" value="1"/>
</dbReference>
<sequence length="92" mass="10784">MCDNIARRVDRVTSDEEIPKGAYECQRLKDYVFIDASSVLYKDEPDWILYQDIVQVNDKKCMQNIMTVESEWLPRLAEPFCEFSTVKDAEPT</sequence>
<protein>
    <recommendedName>
        <fullName evidence="1">DEAD-box helicase OB fold domain-containing protein</fullName>
    </recommendedName>
</protein>
<evidence type="ECO:0000259" key="1">
    <source>
        <dbReference type="Pfam" id="PF07717"/>
    </source>
</evidence>